<proteinExistence type="predicted"/>
<evidence type="ECO:0000313" key="2">
    <source>
        <dbReference type="Proteomes" id="UP000887565"/>
    </source>
</evidence>
<dbReference type="OMA" id="PWIRNYV"/>
<dbReference type="Proteomes" id="UP000887565">
    <property type="component" value="Unplaced"/>
</dbReference>
<dbReference type="AlphaFoldDB" id="A0A915L185"/>
<reference evidence="3" key="1">
    <citation type="submission" date="2022-11" db="UniProtKB">
        <authorList>
            <consortium name="WormBaseParasite"/>
        </authorList>
    </citation>
    <scope>IDENTIFICATION</scope>
</reference>
<evidence type="ECO:0000313" key="3">
    <source>
        <dbReference type="WBParaSite" id="nRc.2.0.1.t44470-RA"/>
    </source>
</evidence>
<name>A0A915L185_ROMCU</name>
<accession>A0A915L185</accession>
<sequence>MGYGHHLEPFTVPDYRIYNKYKHIPDLANHERRLAQMGLKDPWIRNYVYHFDARNLKPSRVPFVTLLAGFWVGVGYGFVGISLTEIYKKYYMKPYYLYGEEPKDGHGHDHHHH</sequence>
<keyword evidence="1" id="KW-0472">Membrane</keyword>
<evidence type="ECO:0000256" key="1">
    <source>
        <dbReference type="SAM" id="Phobius"/>
    </source>
</evidence>
<keyword evidence="2" id="KW-1185">Reference proteome</keyword>
<keyword evidence="1" id="KW-0812">Transmembrane</keyword>
<protein>
    <submittedName>
        <fullName evidence="3">NADH dehydrogenase [ubiquinone] 1 beta subcomplex subunit 3</fullName>
    </submittedName>
</protein>
<dbReference type="WBParaSite" id="nRc.2.0.1.t44470-RA">
    <property type="protein sequence ID" value="nRc.2.0.1.t44470-RA"/>
    <property type="gene ID" value="nRc.2.0.1.g44470"/>
</dbReference>
<organism evidence="2 3">
    <name type="scientific">Romanomermis culicivorax</name>
    <name type="common">Nematode worm</name>
    <dbReference type="NCBI Taxonomy" id="13658"/>
    <lineage>
        <taxon>Eukaryota</taxon>
        <taxon>Metazoa</taxon>
        <taxon>Ecdysozoa</taxon>
        <taxon>Nematoda</taxon>
        <taxon>Enoplea</taxon>
        <taxon>Dorylaimia</taxon>
        <taxon>Mermithida</taxon>
        <taxon>Mermithoidea</taxon>
        <taxon>Mermithidae</taxon>
        <taxon>Romanomermis</taxon>
    </lineage>
</organism>
<feature type="transmembrane region" description="Helical" evidence="1">
    <location>
        <begin position="61"/>
        <end position="83"/>
    </location>
</feature>
<keyword evidence="1" id="KW-1133">Transmembrane helix</keyword>